<protein>
    <submittedName>
        <fullName evidence="1">Uncharacterized protein</fullName>
    </submittedName>
</protein>
<dbReference type="EMBL" id="CM047908">
    <property type="protein sequence ID" value="KAJ0082854.1"/>
    <property type="molecule type" value="Genomic_DNA"/>
</dbReference>
<accession>A0ACC1A6B7</accession>
<dbReference type="Proteomes" id="UP001164250">
    <property type="component" value="Chromosome 12"/>
</dbReference>
<comment type="caution">
    <text evidence="1">The sequence shown here is derived from an EMBL/GenBank/DDBJ whole genome shotgun (WGS) entry which is preliminary data.</text>
</comment>
<proteinExistence type="predicted"/>
<reference evidence="2" key="1">
    <citation type="journal article" date="2023" name="G3 (Bethesda)">
        <title>Genome assembly and association tests identify interacting loci associated with vigor, precocity, and sex in interspecific pistachio rootstocks.</title>
        <authorList>
            <person name="Palmer W."/>
            <person name="Jacygrad E."/>
            <person name="Sagayaradj S."/>
            <person name="Cavanaugh K."/>
            <person name="Han R."/>
            <person name="Bertier L."/>
            <person name="Beede B."/>
            <person name="Kafkas S."/>
            <person name="Golino D."/>
            <person name="Preece J."/>
            <person name="Michelmore R."/>
        </authorList>
    </citation>
    <scope>NUCLEOTIDE SEQUENCE [LARGE SCALE GENOMIC DNA]</scope>
</reference>
<keyword evidence="2" id="KW-1185">Reference proteome</keyword>
<sequence>MVWFASFCYFNLSNWFFILLFGFKYLLRDFDRHFYFASWNFSSRWSSSFRRHILISKTKLRSSLVDYCEFLSQQCIL</sequence>
<gene>
    <name evidence="1" type="ORF">Patl1_11069</name>
</gene>
<organism evidence="1 2">
    <name type="scientific">Pistacia atlantica</name>
    <dbReference type="NCBI Taxonomy" id="434234"/>
    <lineage>
        <taxon>Eukaryota</taxon>
        <taxon>Viridiplantae</taxon>
        <taxon>Streptophyta</taxon>
        <taxon>Embryophyta</taxon>
        <taxon>Tracheophyta</taxon>
        <taxon>Spermatophyta</taxon>
        <taxon>Magnoliopsida</taxon>
        <taxon>eudicotyledons</taxon>
        <taxon>Gunneridae</taxon>
        <taxon>Pentapetalae</taxon>
        <taxon>rosids</taxon>
        <taxon>malvids</taxon>
        <taxon>Sapindales</taxon>
        <taxon>Anacardiaceae</taxon>
        <taxon>Pistacia</taxon>
    </lineage>
</organism>
<evidence type="ECO:0000313" key="2">
    <source>
        <dbReference type="Proteomes" id="UP001164250"/>
    </source>
</evidence>
<evidence type="ECO:0000313" key="1">
    <source>
        <dbReference type="EMBL" id="KAJ0082854.1"/>
    </source>
</evidence>
<name>A0ACC1A6B7_9ROSI</name>